<dbReference type="AlphaFoldDB" id="A0A5J4VC67"/>
<reference evidence="1 2" key="1">
    <citation type="submission" date="2019-03" db="EMBL/GenBank/DDBJ databases">
        <title>Single cell metagenomics reveals metabolic interactions within the superorganism composed of flagellate Streblomastix strix and complex community of Bacteroidetes bacteria on its surface.</title>
        <authorList>
            <person name="Treitli S.C."/>
            <person name="Kolisko M."/>
            <person name="Husnik F."/>
            <person name="Keeling P."/>
            <person name="Hampl V."/>
        </authorList>
    </citation>
    <scope>NUCLEOTIDE SEQUENCE [LARGE SCALE GENOMIC DNA]</scope>
    <source>
        <strain evidence="1">ST1C</strain>
    </source>
</reference>
<comment type="caution">
    <text evidence="1">The sequence shown here is derived from an EMBL/GenBank/DDBJ whole genome shotgun (WGS) entry which is preliminary data.</text>
</comment>
<evidence type="ECO:0000313" key="1">
    <source>
        <dbReference type="EMBL" id="KAA6380061.1"/>
    </source>
</evidence>
<feature type="non-terminal residue" evidence="1">
    <location>
        <position position="132"/>
    </location>
</feature>
<evidence type="ECO:0000313" key="2">
    <source>
        <dbReference type="Proteomes" id="UP000324800"/>
    </source>
</evidence>
<accession>A0A5J4VC67</accession>
<organism evidence="1 2">
    <name type="scientific">Streblomastix strix</name>
    <dbReference type="NCBI Taxonomy" id="222440"/>
    <lineage>
        <taxon>Eukaryota</taxon>
        <taxon>Metamonada</taxon>
        <taxon>Preaxostyla</taxon>
        <taxon>Oxymonadida</taxon>
        <taxon>Streblomastigidae</taxon>
        <taxon>Streblomastix</taxon>
    </lineage>
</organism>
<dbReference type="Proteomes" id="UP000324800">
    <property type="component" value="Unassembled WGS sequence"/>
</dbReference>
<gene>
    <name evidence="1" type="ORF">EZS28_024413</name>
</gene>
<protein>
    <submittedName>
        <fullName evidence="1">Uncharacterized protein</fullName>
    </submittedName>
</protein>
<name>A0A5J4VC67_9EUKA</name>
<proteinExistence type="predicted"/>
<dbReference type="EMBL" id="SNRW01008118">
    <property type="protein sequence ID" value="KAA6380061.1"/>
    <property type="molecule type" value="Genomic_DNA"/>
</dbReference>
<sequence>MGNNESKIAVPKEYNVRGSLNGLGPDILLEVLTETPLEKDAQNLVGVSKQTLKLNDHPRFFLATENLIQGLNVPNKIWSEGEIVEEDGISDGISFVHTNKNNNKCTISVDSIVEDGISKLEFIFEGHEQNEF</sequence>